<dbReference type="EC" id="5.2.1.8" evidence="2"/>
<evidence type="ECO:0000256" key="7">
    <source>
        <dbReference type="SAM" id="Phobius"/>
    </source>
</evidence>
<sequence length="304" mass="34800">MGAKVRLKRSVLVGIIFILLAANAVTLLLYFAKSEADAGSSRLAGTETAAAVGKETISRESWMYEMEQRYGKEVLRELINHKVMRQLAEKYDIKVTDEELDKEITLIKSIYNSYDKDLMGSEAILKERVRTELLLEKIVTKDVDIPDKEIEKYYNENQDQYSIPEMFNLSQIVAETREEAEQMAKEVKDGSNFQALAMERSIDDVSAVQGGNIGYIPAGSHILSGDAADVIQTLDKGELSKVVELEGKYYIFLLNDKLDPHDYSLKDVKDQIRRRLAMEQVEKSMKPEDFWKELNVEWFYKESL</sequence>
<evidence type="ECO:0000259" key="8">
    <source>
        <dbReference type="PROSITE" id="PS50198"/>
    </source>
</evidence>
<keyword evidence="4 6" id="KW-0697">Rotamase</keyword>
<gene>
    <name evidence="9" type="ORF">D3H55_17755</name>
</gene>
<dbReference type="SUPFAM" id="SSF109998">
    <property type="entry name" value="Triger factor/SurA peptide-binding domain-like"/>
    <property type="match status" value="1"/>
</dbReference>
<accession>A0A3A1QRK7</accession>
<evidence type="ECO:0000256" key="3">
    <source>
        <dbReference type="ARBA" id="ARBA00022729"/>
    </source>
</evidence>
<evidence type="ECO:0000313" key="9">
    <source>
        <dbReference type="EMBL" id="RIW29850.1"/>
    </source>
</evidence>
<organism evidence="9 10">
    <name type="scientific">Bacillus salacetis</name>
    <dbReference type="NCBI Taxonomy" id="2315464"/>
    <lineage>
        <taxon>Bacteria</taxon>
        <taxon>Bacillati</taxon>
        <taxon>Bacillota</taxon>
        <taxon>Bacilli</taxon>
        <taxon>Bacillales</taxon>
        <taxon>Bacillaceae</taxon>
        <taxon>Bacillus</taxon>
    </lineage>
</organism>
<dbReference type="InterPro" id="IPR046357">
    <property type="entry name" value="PPIase_dom_sf"/>
</dbReference>
<dbReference type="InterPro" id="IPR000297">
    <property type="entry name" value="PPIase_PpiC"/>
</dbReference>
<dbReference type="Pfam" id="PF13145">
    <property type="entry name" value="Rotamase_2"/>
    <property type="match status" value="1"/>
</dbReference>
<evidence type="ECO:0000256" key="5">
    <source>
        <dbReference type="ARBA" id="ARBA00023235"/>
    </source>
</evidence>
<proteinExistence type="predicted"/>
<comment type="caution">
    <text evidence="9">The sequence shown here is derived from an EMBL/GenBank/DDBJ whole genome shotgun (WGS) entry which is preliminary data.</text>
</comment>
<keyword evidence="7" id="KW-0472">Membrane</keyword>
<comment type="catalytic activity">
    <reaction evidence="1">
        <text>[protein]-peptidylproline (omega=180) = [protein]-peptidylproline (omega=0)</text>
        <dbReference type="Rhea" id="RHEA:16237"/>
        <dbReference type="Rhea" id="RHEA-COMP:10747"/>
        <dbReference type="Rhea" id="RHEA-COMP:10748"/>
        <dbReference type="ChEBI" id="CHEBI:83833"/>
        <dbReference type="ChEBI" id="CHEBI:83834"/>
        <dbReference type="EC" id="5.2.1.8"/>
    </reaction>
</comment>
<dbReference type="PROSITE" id="PS50198">
    <property type="entry name" value="PPIC_PPIASE_2"/>
    <property type="match status" value="1"/>
</dbReference>
<evidence type="ECO:0000313" key="10">
    <source>
        <dbReference type="Proteomes" id="UP000265801"/>
    </source>
</evidence>
<reference evidence="9 10" key="1">
    <citation type="submission" date="2018-09" db="EMBL/GenBank/DDBJ databases">
        <title>Bacillus saliacetes sp. nov., isolated from Thai shrimp paste (Ka-pi).</title>
        <authorList>
            <person name="Daroonpunt R."/>
            <person name="Tanasupawat S."/>
            <person name="Yiamsombut S."/>
        </authorList>
    </citation>
    <scope>NUCLEOTIDE SEQUENCE [LARGE SCALE GENOMIC DNA]</scope>
    <source>
        <strain evidence="9 10">SKP7-4</strain>
    </source>
</reference>
<protein>
    <recommendedName>
        <fullName evidence="2">peptidylprolyl isomerase</fullName>
        <ecNumber evidence="2">5.2.1.8</ecNumber>
    </recommendedName>
</protein>
<dbReference type="AlphaFoldDB" id="A0A3A1QRK7"/>
<dbReference type="EMBL" id="QXIR01000029">
    <property type="protein sequence ID" value="RIW29850.1"/>
    <property type="molecule type" value="Genomic_DNA"/>
</dbReference>
<dbReference type="Gene3D" id="1.10.4030.10">
    <property type="entry name" value="Porin chaperone SurA, peptide-binding domain"/>
    <property type="match status" value="1"/>
</dbReference>
<evidence type="ECO:0000256" key="2">
    <source>
        <dbReference type="ARBA" id="ARBA00013194"/>
    </source>
</evidence>
<evidence type="ECO:0000256" key="6">
    <source>
        <dbReference type="PROSITE-ProRule" id="PRU00278"/>
    </source>
</evidence>
<dbReference type="Proteomes" id="UP000265801">
    <property type="component" value="Unassembled WGS sequence"/>
</dbReference>
<feature type="domain" description="PpiC" evidence="8">
    <location>
        <begin position="164"/>
        <end position="256"/>
    </location>
</feature>
<name>A0A3A1QRK7_9BACI</name>
<keyword evidence="7" id="KW-1133">Transmembrane helix</keyword>
<evidence type="ECO:0000256" key="1">
    <source>
        <dbReference type="ARBA" id="ARBA00000971"/>
    </source>
</evidence>
<keyword evidence="10" id="KW-1185">Reference proteome</keyword>
<dbReference type="InterPro" id="IPR027304">
    <property type="entry name" value="Trigger_fact/SurA_dom_sf"/>
</dbReference>
<dbReference type="InterPro" id="IPR050245">
    <property type="entry name" value="PrsA_foldase"/>
</dbReference>
<dbReference type="SUPFAM" id="SSF54534">
    <property type="entry name" value="FKBP-like"/>
    <property type="match status" value="1"/>
</dbReference>
<evidence type="ECO:0000256" key="4">
    <source>
        <dbReference type="ARBA" id="ARBA00023110"/>
    </source>
</evidence>
<dbReference type="OrthoDB" id="2677468at2"/>
<dbReference type="Gene3D" id="3.10.50.40">
    <property type="match status" value="1"/>
</dbReference>
<dbReference type="PANTHER" id="PTHR47245">
    <property type="entry name" value="PEPTIDYLPROLYL ISOMERASE"/>
    <property type="match status" value="1"/>
</dbReference>
<dbReference type="GO" id="GO:0003755">
    <property type="term" value="F:peptidyl-prolyl cis-trans isomerase activity"/>
    <property type="evidence" value="ECO:0007669"/>
    <property type="project" value="UniProtKB-KW"/>
</dbReference>
<feature type="transmembrane region" description="Helical" evidence="7">
    <location>
        <begin position="12"/>
        <end position="32"/>
    </location>
</feature>
<keyword evidence="3" id="KW-0732">Signal</keyword>
<dbReference type="RefSeq" id="WP_119548660.1">
    <property type="nucleotide sequence ID" value="NZ_QXIR01000029.1"/>
</dbReference>
<keyword evidence="7" id="KW-0812">Transmembrane</keyword>
<keyword evidence="5 6" id="KW-0413">Isomerase</keyword>
<dbReference type="PANTHER" id="PTHR47245:SF1">
    <property type="entry name" value="FOLDASE PROTEIN PRSA"/>
    <property type="match status" value="1"/>
</dbReference>